<name>A0ABY5LUV4_9CYAN</name>
<dbReference type="EMBL" id="CP099464">
    <property type="protein sequence ID" value="UUO14809.1"/>
    <property type="molecule type" value="Genomic_DNA"/>
</dbReference>
<evidence type="ECO:0000313" key="2">
    <source>
        <dbReference type="EMBL" id="UUO14809.1"/>
    </source>
</evidence>
<reference evidence="2" key="1">
    <citation type="submission" date="2022-06" db="EMBL/GenBank/DDBJ databases">
        <title>Nostosin G and Spiroidesin B from the Cyanobacterium Dolichospermum sp. NIES-1697.</title>
        <authorList>
            <person name="Phan C.-S."/>
            <person name="Mehjabin J.J."/>
            <person name="Anas A.R.J."/>
            <person name="Hayasaka M."/>
            <person name="Onoki R."/>
            <person name="Wang J."/>
            <person name="Umezawa T."/>
            <person name="Washio K."/>
            <person name="Morikawa M."/>
            <person name="Okino T."/>
        </authorList>
    </citation>
    <scope>NUCLEOTIDE SEQUENCE</scope>
    <source>
        <strain evidence="2">NIES-1697</strain>
    </source>
</reference>
<evidence type="ECO:0000313" key="3">
    <source>
        <dbReference type="Proteomes" id="UP001057561"/>
    </source>
</evidence>
<feature type="domain" description="Tox-PL-2" evidence="1">
    <location>
        <begin position="16"/>
        <end position="114"/>
    </location>
</feature>
<accession>A0ABY5LUV4</accession>
<sequence>MLFLNDFLSDDLAIAEIHQAIGNLVIRFPLLHCQECAKTLKQWLQQRKIPGKLWRLSTIYDNEDFILSDRLEKHGCFETITENGVHYGVEVFGKIFDNLSRQGLYPDDWIQDFTSLSNEFKIEVIEEF</sequence>
<dbReference type="Proteomes" id="UP001057561">
    <property type="component" value="Chromosome"/>
</dbReference>
<organism evidence="2 3">
    <name type="scientific">Dolichospermum heterosporum TAC447</name>
    <dbReference type="NCBI Taxonomy" id="747523"/>
    <lineage>
        <taxon>Bacteria</taxon>
        <taxon>Bacillati</taxon>
        <taxon>Cyanobacteriota</taxon>
        <taxon>Cyanophyceae</taxon>
        <taxon>Nostocales</taxon>
        <taxon>Aphanizomenonaceae</taxon>
        <taxon>Dolichospermum</taxon>
        <taxon>Dolichospermum heterosporum</taxon>
    </lineage>
</organism>
<evidence type="ECO:0000259" key="1">
    <source>
        <dbReference type="Pfam" id="PF15643"/>
    </source>
</evidence>
<dbReference type="Pfam" id="PF15643">
    <property type="entry name" value="Tox-PL-2"/>
    <property type="match status" value="1"/>
</dbReference>
<gene>
    <name evidence="2" type="ORF">NG743_22765</name>
</gene>
<protein>
    <recommendedName>
        <fullName evidence="1">Tox-PL-2 domain-containing protein</fullName>
    </recommendedName>
</protein>
<dbReference type="InterPro" id="IPR028910">
    <property type="entry name" value="Tox-PL-2_dom"/>
</dbReference>
<keyword evidence="3" id="KW-1185">Reference proteome</keyword>
<proteinExistence type="predicted"/>
<dbReference type="RefSeq" id="WP_257120958.1">
    <property type="nucleotide sequence ID" value="NZ_CP099464.1"/>
</dbReference>